<dbReference type="AlphaFoldDB" id="A0A6J7PU09"/>
<gene>
    <name evidence="1" type="ORF">UFOPK3967_01969</name>
</gene>
<proteinExistence type="predicted"/>
<dbReference type="EMBL" id="CAFBOS010000132">
    <property type="protein sequence ID" value="CAB5005962.1"/>
    <property type="molecule type" value="Genomic_DNA"/>
</dbReference>
<sequence length="71" mass="8308">MKSWIICFSASSEPCEYRESARSHIMSNARRAWPSQRIAWWMRPGPRRFCARRNPSPGLPMRLARGTRTLS</sequence>
<organism evidence="1">
    <name type="scientific">freshwater metagenome</name>
    <dbReference type="NCBI Taxonomy" id="449393"/>
    <lineage>
        <taxon>unclassified sequences</taxon>
        <taxon>metagenomes</taxon>
        <taxon>ecological metagenomes</taxon>
    </lineage>
</organism>
<protein>
    <submittedName>
        <fullName evidence="1">Unannotated protein</fullName>
    </submittedName>
</protein>
<evidence type="ECO:0000313" key="1">
    <source>
        <dbReference type="EMBL" id="CAB5005962.1"/>
    </source>
</evidence>
<reference evidence="1" key="1">
    <citation type="submission" date="2020-05" db="EMBL/GenBank/DDBJ databases">
        <authorList>
            <person name="Chiriac C."/>
            <person name="Salcher M."/>
            <person name="Ghai R."/>
            <person name="Kavagutti S V."/>
        </authorList>
    </citation>
    <scope>NUCLEOTIDE SEQUENCE</scope>
</reference>
<name>A0A6J7PU09_9ZZZZ</name>
<accession>A0A6J7PU09</accession>